<dbReference type="Pfam" id="PF00931">
    <property type="entry name" value="NB-ARC"/>
    <property type="match status" value="1"/>
</dbReference>
<accession>A0ABU6TAL9</accession>
<proteinExistence type="predicted"/>
<dbReference type="Proteomes" id="UP001341840">
    <property type="component" value="Unassembled WGS sequence"/>
</dbReference>
<dbReference type="EMBL" id="JASCZI010090721">
    <property type="protein sequence ID" value="MED6145585.1"/>
    <property type="molecule type" value="Genomic_DNA"/>
</dbReference>
<dbReference type="InterPro" id="IPR027417">
    <property type="entry name" value="P-loop_NTPase"/>
</dbReference>
<dbReference type="InterPro" id="IPR050905">
    <property type="entry name" value="Plant_NBS-LRR"/>
</dbReference>
<keyword evidence="1" id="KW-0611">Plant defense</keyword>
<dbReference type="PANTHER" id="PTHR33463:SF198">
    <property type="entry name" value="RPP4C3"/>
    <property type="match status" value="1"/>
</dbReference>
<feature type="domain" description="NB-ARC" evidence="2">
    <location>
        <begin position="48"/>
        <end position="218"/>
    </location>
</feature>
<gene>
    <name evidence="3" type="ORF">PIB30_026577</name>
</gene>
<evidence type="ECO:0000259" key="2">
    <source>
        <dbReference type="Pfam" id="PF00931"/>
    </source>
</evidence>
<organism evidence="3 4">
    <name type="scientific">Stylosanthes scabra</name>
    <dbReference type="NCBI Taxonomy" id="79078"/>
    <lineage>
        <taxon>Eukaryota</taxon>
        <taxon>Viridiplantae</taxon>
        <taxon>Streptophyta</taxon>
        <taxon>Embryophyta</taxon>
        <taxon>Tracheophyta</taxon>
        <taxon>Spermatophyta</taxon>
        <taxon>Magnoliopsida</taxon>
        <taxon>eudicotyledons</taxon>
        <taxon>Gunneridae</taxon>
        <taxon>Pentapetalae</taxon>
        <taxon>rosids</taxon>
        <taxon>fabids</taxon>
        <taxon>Fabales</taxon>
        <taxon>Fabaceae</taxon>
        <taxon>Papilionoideae</taxon>
        <taxon>50 kb inversion clade</taxon>
        <taxon>dalbergioids sensu lato</taxon>
        <taxon>Dalbergieae</taxon>
        <taxon>Pterocarpus clade</taxon>
        <taxon>Stylosanthes</taxon>
    </lineage>
</organism>
<evidence type="ECO:0000313" key="3">
    <source>
        <dbReference type="EMBL" id="MED6145585.1"/>
    </source>
</evidence>
<evidence type="ECO:0000313" key="4">
    <source>
        <dbReference type="Proteomes" id="UP001341840"/>
    </source>
</evidence>
<dbReference type="Gene3D" id="3.40.50.300">
    <property type="entry name" value="P-loop containing nucleotide triphosphate hydrolases"/>
    <property type="match status" value="1"/>
</dbReference>
<keyword evidence="4" id="KW-1185">Reference proteome</keyword>
<name>A0ABU6TAL9_9FABA</name>
<sequence length="223" mass="24593">MEGNETMKEKLLKNSPAAIALLIGGLTAAAGAALRNALSPEACPSDMEMLDSIMEELRYGDNNTIGVLGQDSRRNAHLVKKVERRAKNEGLFDVVVVTTISNKPNYRKIQDEIAESLGLRFDGQNIGVAGKKSISCLPKVFSFKNYKLDDENEIESRARRLRPRMLAEDRILVILHDVCSNGVDLDKVGIPYGAYHTGCKFLLTSASQDVLSNHMNAQKIFIT</sequence>
<comment type="caution">
    <text evidence="3">The sequence shown here is derived from an EMBL/GenBank/DDBJ whole genome shotgun (WGS) entry which is preliminary data.</text>
</comment>
<dbReference type="InterPro" id="IPR002182">
    <property type="entry name" value="NB-ARC"/>
</dbReference>
<protein>
    <recommendedName>
        <fullName evidence="2">NB-ARC domain-containing protein</fullName>
    </recommendedName>
</protein>
<evidence type="ECO:0000256" key="1">
    <source>
        <dbReference type="ARBA" id="ARBA00022821"/>
    </source>
</evidence>
<reference evidence="3 4" key="1">
    <citation type="journal article" date="2023" name="Plants (Basel)">
        <title>Bridging the Gap: Combining Genomics and Transcriptomics Approaches to Understand Stylosanthes scabra, an Orphan Legume from the Brazilian Caatinga.</title>
        <authorList>
            <person name="Ferreira-Neto J.R.C."/>
            <person name="da Silva M.D."/>
            <person name="Binneck E."/>
            <person name="de Melo N.F."/>
            <person name="da Silva R.H."/>
            <person name="de Melo A.L.T.M."/>
            <person name="Pandolfi V."/>
            <person name="Bustamante F.O."/>
            <person name="Brasileiro-Vidal A.C."/>
            <person name="Benko-Iseppon A.M."/>
        </authorList>
    </citation>
    <scope>NUCLEOTIDE SEQUENCE [LARGE SCALE GENOMIC DNA]</scope>
    <source>
        <tissue evidence="3">Leaves</tissue>
    </source>
</reference>
<dbReference type="PANTHER" id="PTHR33463">
    <property type="entry name" value="NB-ARC DOMAIN-CONTAINING PROTEIN-RELATED"/>
    <property type="match status" value="1"/>
</dbReference>